<feature type="compositionally biased region" description="Low complexity" evidence="1">
    <location>
        <begin position="832"/>
        <end position="862"/>
    </location>
</feature>
<feature type="region of interest" description="Disordered" evidence="1">
    <location>
        <begin position="1452"/>
        <end position="1471"/>
    </location>
</feature>
<organism evidence="4 5">
    <name type="scientific">Diaphorina citri</name>
    <name type="common">Asian citrus psyllid</name>
    <dbReference type="NCBI Taxonomy" id="121845"/>
    <lineage>
        <taxon>Eukaryota</taxon>
        <taxon>Metazoa</taxon>
        <taxon>Ecdysozoa</taxon>
        <taxon>Arthropoda</taxon>
        <taxon>Hexapoda</taxon>
        <taxon>Insecta</taxon>
        <taxon>Pterygota</taxon>
        <taxon>Neoptera</taxon>
        <taxon>Paraneoptera</taxon>
        <taxon>Hemiptera</taxon>
        <taxon>Sternorrhyncha</taxon>
        <taxon>Psylloidea</taxon>
        <taxon>Psyllidae</taxon>
        <taxon>Diaphorininae</taxon>
        <taxon>Diaphorina</taxon>
    </lineage>
</organism>
<evidence type="ECO:0000313" key="5">
    <source>
        <dbReference type="RefSeq" id="XP_026681483.1"/>
    </source>
</evidence>
<dbReference type="STRING" id="121845.A0A3Q0J3E7"/>
<feature type="compositionally biased region" description="Polar residues" evidence="1">
    <location>
        <begin position="213"/>
        <end position="222"/>
    </location>
</feature>
<feature type="compositionally biased region" description="Low complexity" evidence="1">
    <location>
        <begin position="77"/>
        <end position="96"/>
    </location>
</feature>
<protein>
    <submittedName>
        <fullName evidence="5">LOW QUALITY PROTEIN: mucin-5AC</fullName>
    </submittedName>
</protein>
<feature type="compositionally biased region" description="Low complexity" evidence="1">
    <location>
        <begin position="410"/>
        <end position="428"/>
    </location>
</feature>
<proteinExistence type="predicted"/>
<sequence>MLHLQIASVTGGKSQADDSSGWQQEFFFSNAAQRAQFLQQQQQQLQAAPSPQPQQFSNFFQPINSGPFSPFRPQDISSSSQPQFQSFQQTFPSQPTAFQLPPLQSSVPTNNQNFNFITSSRASPPAPQTFQPIKPQTSFQPSSNFRQQKQQQQQPFSSVPTATRGDSRFQFTPFSSGETQPQPPRPTFQNNVPVSSFQSPQAFSEVFHDDTPKQQFNGFVNNEQHKDNIDDFIPQSRWRNTKANTEVDTNRLQRKPQPAPRAPSPPQARIPNFPSDEENDSNDSNSLGQPNSDYDKSPTFFKQPQTQTIKQNSFTRNGPVVEPKKENLSPKTRFEISTYRPQHQFIPRESIEDENEEEEELENGEDEEEYIDEPVKPSEPVRTTQAVRPDSRYRPTTYSPPSFSKARFINNQSNRQNSNRQELSQSNRENIGNKQESLLTSEPEVTTFRQKPLKNIATNTINKESSRTNSTVIPITLKNKFKITGPIGAVKNNSTFDVVVMNKDHSFVAEDNFKGFVDSASIDVTDVPHVAAGEPNASDEESGGLQVAVEPSSTTRKTLATSTTPSPSFSTVTATSVSNKPVTSTTHRQKTKSGGLQVAVEPSSTTRKTLATSTTPSPSFSTVTATSVSNKPVTSTTHRQKTPTSVSPPNNAENPTSTESWVIVASVQTSRSVSGARFIPSGAVKQEEQPKPLAPKSKESESEDELEKTTLSRNSSSTESIIDKLDRVQSELSSGILTGGFNPSKTDDKFDLDLPEKMTSETVTTTTTTTPEPTSSEEPSSTSKFVPSSKRFTTSKPSSKPTGKTSLKDSIQFEEDLVGLLPAGYKQRTFTKKSTTTTTTTSTSAPSSEAPETTTPKPSTTTRSLIPKLKPKFNNKTPAPTSAPEKSDSSSAKPVLESILNKITKKSTTTTTTTSTSAPSSEAPETTTPKPSTTTRSLIPKLKPKFNNKTPGSTSAPEKSDSSSAKPVLESILNKIKFEEPEDISKFLPPGFKPEDATEGTTKKTFTKPSAKPVDIGKLKNIKFEEPADISKFLPPGFKPTEEPKTEETVKKTSISSVNESPDSSTASNEDVSSTASPPSKVVFPSKPGSSPATRKNGTTSAKSPSKGGTLIVQPKIQIATTEFMGWPSPPTSTISIEELLRAAKASATSTESAEGAAASSTSTTTTTTTTTPAPTTPGYCTTDCELAATIKLVGGAKWVPELLDHNTKEWQTLANEVEQQLDTIYSSSSSLNRWYKKIRIDAFSPGSVLVDYFVELSELGRTVSTADMKRLFHESLLQSTVNSEALTSQPASQQSDYSKLKLGTFDVDPKFTDFVVLKKPQVPVVGMAEQDSLLPQWAIAVIVIGLASLLFVLIFGITVLVSRHKHSKKQPSPLTEDMLHELNKNHMGGGHDNYGAEDLYNMEDVWNDKPVKKRGSTAYQDSSMPNLYDSWRSDWNGYYYNAYYGAGGGGGSNHSAGYATRRRSDYDTNF</sequence>
<feature type="compositionally biased region" description="Polar residues" evidence="1">
    <location>
        <begin position="1093"/>
        <end position="1104"/>
    </location>
</feature>
<dbReference type="Pfam" id="PF01390">
    <property type="entry name" value="SEA"/>
    <property type="match status" value="1"/>
</dbReference>
<gene>
    <name evidence="5" type="primary">LOC103512108</name>
</gene>
<dbReference type="InterPro" id="IPR000082">
    <property type="entry name" value="SEA_dom"/>
</dbReference>
<dbReference type="PaxDb" id="121845-A0A3Q0J3E7"/>
<feature type="region of interest" description="Disordered" evidence="1">
    <location>
        <begin position="41"/>
        <end position="195"/>
    </location>
</feature>
<feature type="region of interest" description="Disordered" evidence="1">
    <location>
        <begin position="212"/>
        <end position="445"/>
    </location>
</feature>
<evidence type="ECO:0000259" key="3">
    <source>
        <dbReference type="PROSITE" id="PS50024"/>
    </source>
</evidence>
<feature type="compositionally biased region" description="Basic and acidic residues" evidence="1">
    <location>
        <begin position="322"/>
        <end position="334"/>
    </location>
</feature>
<dbReference type="InterPro" id="IPR036364">
    <property type="entry name" value="SEA_dom_sf"/>
</dbReference>
<feature type="compositionally biased region" description="Low complexity" evidence="1">
    <location>
        <begin position="906"/>
        <end position="935"/>
    </location>
</feature>
<reference evidence="5" key="1">
    <citation type="submission" date="2025-08" db="UniProtKB">
        <authorList>
            <consortium name="RefSeq"/>
        </authorList>
    </citation>
    <scope>IDENTIFICATION</scope>
</reference>
<name>A0A3Q0J3E7_DIACI</name>
<feature type="compositionally biased region" description="Basic and acidic residues" evidence="1">
    <location>
        <begin position="1015"/>
        <end position="1026"/>
    </location>
</feature>
<feature type="compositionally biased region" description="Basic and acidic residues" evidence="1">
    <location>
        <begin position="1040"/>
        <end position="1051"/>
    </location>
</feature>
<feature type="compositionally biased region" description="Polar residues" evidence="1">
    <location>
        <begin position="300"/>
        <end position="316"/>
    </location>
</feature>
<feature type="compositionally biased region" description="Polar residues" evidence="1">
    <location>
        <begin position="237"/>
        <end position="247"/>
    </location>
</feature>
<dbReference type="SUPFAM" id="SSF82671">
    <property type="entry name" value="SEA domain"/>
    <property type="match status" value="1"/>
</dbReference>
<evidence type="ECO:0000256" key="2">
    <source>
        <dbReference type="SAM" id="Phobius"/>
    </source>
</evidence>
<feature type="region of interest" description="Disordered" evidence="1">
    <location>
        <begin position="984"/>
        <end position="1112"/>
    </location>
</feature>
<feature type="compositionally biased region" description="Low complexity" evidence="1">
    <location>
        <begin position="760"/>
        <end position="805"/>
    </location>
</feature>
<accession>A0A3Q0J3E7</accession>
<dbReference type="RefSeq" id="XP_026681483.1">
    <property type="nucleotide sequence ID" value="XM_026825682.1"/>
</dbReference>
<feature type="compositionally biased region" description="Polar residues" evidence="1">
    <location>
        <begin position="102"/>
        <end position="146"/>
    </location>
</feature>
<evidence type="ECO:0000256" key="1">
    <source>
        <dbReference type="SAM" id="MobiDB-lite"/>
    </source>
</evidence>
<feature type="compositionally biased region" description="Polar residues" evidence="1">
    <location>
        <begin position="1054"/>
        <end position="1076"/>
    </location>
</feature>
<feature type="compositionally biased region" description="Polar residues" evidence="1">
    <location>
        <begin position="947"/>
        <end position="965"/>
    </location>
</feature>
<dbReference type="Proteomes" id="UP000079169">
    <property type="component" value="Unplaced"/>
</dbReference>
<evidence type="ECO:0000313" key="4">
    <source>
        <dbReference type="Proteomes" id="UP000079169"/>
    </source>
</evidence>
<feature type="domain" description="SEA" evidence="3">
    <location>
        <begin position="1183"/>
        <end position="1308"/>
    </location>
</feature>
<feature type="region of interest" description="Disordered" evidence="1">
    <location>
        <begin position="734"/>
        <end position="967"/>
    </location>
</feature>
<dbReference type="PROSITE" id="PS50024">
    <property type="entry name" value="SEA"/>
    <property type="match status" value="1"/>
</dbReference>
<feature type="region of interest" description="Disordered" evidence="1">
    <location>
        <begin position="1146"/>
        <end position="1179"/>
    </location>
</feature>
<feature type="transmembrane region" description="Helical" evidence="2">
    <location>
        <begin position="1338"/>
        <end position="1362"/>
    </location>
</feature>
<keyword evidence="2" id="KW-0812">Transmembrane</keyword>
<feature type="region of interest" description="Disordered" evidence="1">
    <location>
        <begin position="530"/>
        <end position="657"/>
    </location>
</feature>
<feature type="compositionally biased region" description="Basic and acidic residues" evidence="1">
    <location>
        <begin position="685"/>
        <end position="700"/>
    </location>
</feature>
<dbReference type="GeneID" id="103512108"/>
<dbReference type="Gene3D" id="3.30.70.960">
    <property type="entry name" value="SEA domain"/>
    <property type="match status" value="1"/>
</dbReference>
<keyword evidence="2" id="KW-0472">Membrane</keyword>
<keyword evidence="4" id="KW-1185">Reference proteome</keyword>
<feature type="compositionally biased region" description="Polar residues" evidence="1">
    <location>
        <begin position="429"/>
        <end position="445"/>
    </location>
</feature>
<feature type="compositionally biased region" description="Polar residues" evidence="1">
    <location>
        <begin position="169"/>
        <end position="180"/>
    </location>
</feature>
<feature type="compositionally biased region" description="Polar residues" evidence="1">
    <location>
        <begin position="734"/>
        <end position="744"/>
    </location>
</feature>
<feature type="compositionally biased region" description="Low complexity" evidence="1">
    <location>
        <begin position="603"/>
        <end position="629"/>
    </location>
</feature>
<feature type="compositionally biased region" description="Low complexity" evidence="1">
    <location>
        <begin position="552"/>
        <end position="578"/>
    </location>
</feature>
<keyword evidence="2" id="KW-1133">Transmembrane helix</keyword>
<feature type="compositionally biased region" description="Low complexity" evidence="1">
    <location>
        <begin position="1077"/>
        <end position="1092"/>
    </location>
</feature>
<feature type="compositionally biased region" description="Low complexity" evidence="1">
    <location>
        <begin position="41"/>
        <end position="62"/>
    </location>
</feature>
<feature type="compositionally biased region" description="Basic and acidic residues" evidence="1">
    <location>
        <begin position="745"/>
        <end position="759"/>
    </location>
</feature>
<dbReference type="KEGG" id="dci:103512108"/>
<feature type="compositionally biased region" description="Polar residues" evidence="1">
    <location>
        <begin position="630"/>
        <end position="657"/>
    </location>
</feature>
<feature type="compositionally biased region" description="Polar residues" evidence="1">
    <location>
        <begin position="999"/>
        <end position="1008"/>
    </location>
</feature>
<feature type="compositionally biased region" description="Acidic residues" evidence="1">
    <location>
        <begin position="351"/>
        <end position="372"/>
    </location>
</feature>
<feature type="region of interest" description="Disordered" evidence="1">
    <location>
        <begin position="678"/>
        <end position="722"/>
    </location>
</feature>
<feature type="compositionally biased region" description="Pro residues" evidence="1">
    <location>
        <begin position="257"/>
        <end position="268"/>
    </location>
</feature>